<dbReference type="InterPro" id="IPR031846">
    <property type="entry name" value="Hvcn1"/>
</dbReference>
<dbReference type="PANTHER" id="PTHR46480">
    <property type="entry name" value="F20B24.22"/>
    <property type="match status" value="1"/>
</dbReference>
<dbReference type="GO" id="GO:0034702">
    <property type="term" value="C:monoatomic ion channel complex"/>
    <property type="evidence" value="ECO:0007669"/>
    <property type="project" value="UniProtKB-KW"/>
</dbReference>
<evidence type="ECO:0000256" key="1">
    <source>
        <dbReference type="ARBA" id="ARBA00004651"/>
    </source>
</evidence>
<evidence type="ECO:0008006" key="15">
    <source>
        <dbReference type="Google" id="ProtNLM"/>
    </source>
</evidence>
<dbReference type="EMBL" id="JNBR01002420">
    <property type="protein sequence ID" value="OQR82783.1"/>
    <property type="molecule type" value="Genomic_DNA"/>
</dbReference>
<accession>A0A1V9YAL7</accession>
<protein>
    <recommendedName>
        <fullName evidence="15">Hydrogen voltage-gated channel 1</fullName>
    </recommendedName>
</protein>
<evidence type="ECO:0000256" key="10">
    <source>
        <dbReference type="SAM" id="Coils"/>
    </source>
</evidence>
<evidence type="ECO:0000256" key="12">
    <source>
        <dbReference type="SAM" id="Phobius"/>
    </source>
</evidence>
<name>A0A1V9YAL7_ACHHY</name>
<dbReference type="Gene3D" id="1.20.120.350">
    <property type="entry name" value="Voltage-gated potassium channels. Chain C"/>
    <property type="match status" value="1"/>
</dbReference>
<keyword evidence="4 12" id="KW-0812">Transmembrane</keyword>
<dbReference type="OrthoDB" id="427456at2759"/>
<dbReference type="Proteomes" id="UP000243579">
    <property type="component" value="Unassembled WGS sequence"/>
</dbReference>
<keyword evidence="2" id="KW-0813">Transport</keyword>
<keyword evidence="5" id="KW-0851">Voltage-gated channel</keyword>
<evidence type="ECO:0000256" key="3">
    <source>
        <dbReference type="ARBA" id="ARBA00022475"/>
    </source>
</evidence>
<gene>
    <name evidence="13" type="ORF">ACHHYP_15559</name>
</gene>
<dbReference type="PANTHER" id="PTHR46480:SF1">
    <property type="entry name" value="VOLTAGE-GATED HYDROGEN CHANNEL 1"/>
    <property type="match status" value="1"/>
</dbReference>
<keyword evidence="10" id="KW-0175">Coiled coil</keyword>
<evidence type="ECO:0000313" key="13">
    <source>
        <dbReference type="EMBL" id="OQR82783.1"/>
    </source>
</evidence>
<evidence type="ECO:0000313" key="14">
    <source>
        <dbReference type="Proteomes" id="UP000243579"/>
    </source>
</evidence>
<evidence type="ECO:0000256" key="11">
    <source>
        <dbReference type="SAM" id="MobiDB-lite"/>
    </source>
</evidence>
<dbReference type="GO" id="GO:0030171">
    <property type="term" value="F:voltage-gated proton channel activity"/>
    <property type="evidence" value="ECO:0007669"/>
    <property type="project" value="InterPro"/>
</dbReference>
<feature type="transmembrane region" description="Helical" evidence="12">
    <location>
        <begin position="73"/>
        <end position="95"/>
    </location>
</feature>
<evidence type="ECO:0000256" key="4">
    <source>
        <dbReference type="ARBA" id="ARBA00022692"/>
    </source>
</evidence>
<keyword evidence="14" id="KW-1185">Reference proteome</keyword>
<comment type="caution">
    <text evidence="13">The sequence shown here is derived from an EMBL/GenBank/DDBJ whole genome shotgun (WGS) entry which is preliminary data.</text>
</comment>
<organism evidence="13 14">
    <name type="scientific">Achlya hypogyna</name>
    <name type="common">Oomycete</name>
    <name type="synonym">Protoachlya hypogyna</name>
    <dbReference type="NCBI Taxonomy" id="1202772"/>
    <lineage>
        <taxon>Eukaryota</taxon>
        <taxon>Sar</taxon>
        <taxon>Stramenopiles</taxon>
        <taxon>Oomycota</taxon>
        <taxon>Saprolegniomycetes</taxon>
        <taxon>Saprolegniales</taxon>
        <taxon>Achlyaceae</taxon>
        <taxon>Achlya</taxon>
    </lineage>
</organism>
<keyword evidence="8 12" id="KW-0472">Membrane</keyword>
<feature type="coiled-coil region" evidence="10">
    <location>
        <begin position="181"/>
        <end position="215"/>
    </location>
</feature>
<keyword evidence="9" id="KW-0407">Ion channel</keyword>
<keyword evidence="3" id="KW-1003">Cell membrane</keyword>
<evidence type="ECO:0000256" key="9">
    <source>
        <dbReference type="ARBA" id="ARBA00023303"/>
    </source>
</evidence>
<evidence type="ECO:0000256" key="8">
    <source>
        <dbReference type="ARBA" id="ARBA00023136"/>
    </source>
</evidence>
<evidence type="ECO:0000256" key="7">
    <source>
        <dbReference type="ARBA" id="ARBA00023065"/>
    </source>
</evidence>
<keyword evidence="7" id="KW-0406">Ion transport</keyword>
<proteinExistence type="predicted"/>
<evidence type="ECO:0000256" key="6">
    <source>
        <dbReference type="ARBA" id="ARBA00022989"/>
    </source>
</evidence>
<dbReference type="InterPro" id="IPR027359">
    <property type="entry name" value="Volt_channel_dom_sf"/>
</dbReference>
<reference evidence="13 14" key="1">
    <citation type="journal article" date="2014" name="Genome Biol. Evol.">
        <title>The secreted proteins of Achlya hypogyna and Thraustotheca clavata identify the ancestral oomycete secretome and reveal gene acquisitions by horizontal gene transfer.</title>
        <authorList>
            <person name="Misner I."/>
            <person name="Blouin N."/>
            <person name="Leonard G."/>
            <person name="Richards T.A."/>
            <person name="Lane C.E."/>
        </authorList>
    </citation>
    <scope>NUCLEOTIDE SEQUENCE [LARGE SCALE GENOMIC DNA]</scope>
    <source>
        <strain evidence="13 14">ATCC 48635</strain>
    </source>
</reference>
<comment type="subcellular location">
    <subcellularLocation>
        <location evidence="1">Cell membrane</location>
        <topology evidence="1">Multi-pass membrane protein</topology>
    </subcellularLocation>
</comment>
<dbReference type="AlphaFoldDB" id="A0A1V9YAL7"/>
<dbReference type="GO" id="GO:0005886">
    <property type="term" value="C:plasma membrane"/>
    <property type="evidence" value="ECO:0007669"/>
    <property type="project" value="UniProtKB-SubCell"/>
</dbReference>
<keyword evidence="6 12" id="KW-1133">Transmembrane helix</keyword>
<evidence type="ECO:0000256" key="5">
    <source>
        <dbReference type="ARBA" id="ARBA00022882"/>
    </source>
</evidence>
<evidence type="ECO:0000256" key="2">
    <source>
        <dbReference type="ARBA" id="ARBA00022448"/>
    </source>
</evidence>
<sequence length="254" mass="27740">MAKEVSGATTFVPVTAGWDRQSIGALLESREMQVVMIALISLDVLTSLLGVYLDLGAALGGYATALAMAHRVLQSLSGFTLVVFLLELGVLVAVFQGAIFTHIGYCVDVGVVAWSLSWELQHQSTAMRALGVLRMWRVFRLVWTLIAEEAAKAEATAALLDTEKLRGQQLELLTRQLQDSIEKERAAKTQLNRTLQDYKDEIDTLKEALSIAAMAMAGRDADGWSDDDDGFRSPRATTNDADDEFLDATQDVLS</sequence>
<feature type="region of interest" description="Disordered" evidence="11">
    <location>
        <begin position="220"/>
        <end position="254"/>
    </location>
</feature>